<dbReference type="EMBL" id="JADCNL010000004">
    <property type="protein sequence ID" value="KAG0485847.1"/>
    <property type="molecule type" value="Genomic_DNA"/>
</dbReference>
<evidence type="ECO:0000256" key="1">
    <source>
        <dbReference type="SAM" id="MobiDB-lite"/>
    </source>
</evidence>
<dbReference type="OrthoDB" id="270584at2759"/>
<organism evidence="2 3">
    <name type="scientific">Vanilla planifolia</name>
    <name type="common">Vanilla</name>
    <dbReference type="NCBI Taxonomy" id="51239"/>
    <lineage>
        <taxon>Eukaryota</taxon>
        <taxon>Viridiplantae</taxon>
        <taxon>Streptophyta</taxon>
        <taxon>Embryophyta</taxon>
        <taxon>Tracheophyta</taxon>
        <taxon>Spermatophyta</taxon>
        <taxon>Magnoliopsida</taxon>
        <taxon>Liliopsida</taxon>
        <taxon>Asparagales</taxon>
        <taxon>Orchidaceae</taxon>
        <taxon>Vanilloideae</taxon>
        <taxon>Vanilleae</taxon>
        <taxon>Vanilla</taxon>
    </lineage>
</organism>
<sequence length="82" mass="8830">MKPGHPLLPAQKAAARNPALVVNLAPQNLSGTNASASSHNSGSSRSPTRSRRFGFNRDVVTFDGHGLHGFSGHQNRNRWVET</sequence>
<name>A0A835RH47_VANPL</name>
<feature type="compositionally biased region" description="Low complexity" evidence="1">
    <location>
        <begin position="30"/>
        <end position="47"/>
    </location>
</feature>
<feature type="region of interest" description="Disordered" evidence="1">
    <location>
        <begin position="29"/>
        <end position="52"/>
    </location>
</feature>
<accession>A0A835RH47</accession>
<reference evidence="2 3" key="1">
    <citation type="journal article" date="2020" name="Nat. Food">
        <title>A phased Vanilla planifolia genome enables genetic improvement of flavour and production.</title>
        <authorList>
            <person name="Hasing T."/>
            <person name="Tang H."/>
            <person name="Brym M."/>
            <person name="Khazi F."/>
            <person name="Huang T."/>
            <person name="Chambers A.H."/>
        </authorList>
    </citation>
    <scope>NUCLEOTIDE SEQUENCE [LARGE SCALE GENOMIC DNA]</scope>
    <source>
        <tissue evidence="2">Leaf</tissue>
    </source>
</reference>
<evidence type="ECO:0000313" key="2">
    <source>
        <dbReference type="EMBL" id="KAG0485847.1"/>
    </source>
</evidence>
<protein>
    <submittedName>
        <fullName evidence="2">Uncharacterized protein</fullName>
    </submittedName>
</protein>
<dbReference type="Proteomes" id="UP000636800">
    <property type="component" value="Unassembled WGS sequence"/>
</dbReference>
<dbReference type="AlphaFoldDB" id="A0A835RH47"/>
<evidence type="ECO:0000313" key="3">
    <source>
        <dbReference type="Proteomes" id="UP000636800"/>
    </source>
</evidence>
<comment type="caution">
    <text evidence="2">The sequence shown here is derived from an EMBL/GenBank/DDBJ whole genome shotgun (WGS) entry which is preliminary data.</text>
</comment>
<proteinExistence type="predicted"/>
<gene>
    <name evidence="2" type="ORF">HPP92_009926</name>
</gene>
<keyword evidence="3" id="KW-1185">Reference proteome</keyword>